<evidence type="ECO:0000313" key="5">
    <source>
        <dbReference type="Proteomes" id="UP000094969"/>
    </source>
</evidence>
<protein>
    <submittedName>
        <fullName evidence="4">ABC transporter substrate-binding protein</fullName>
    </submittedName>
</protein>
<dbReference type="Proteomes" id="UP000094969">
    <property type="component" value="Chromosome"/>
</dbReference>
<feature type="chain" id="PRO_5009099768" evidence="3">
    <location>
        <begin position="24"/>
        <end position="352"/>
    </location>
</feature>
<dbReference type="SUPFAM" id="SSF53850">
    <property type="entry name" value="Periplasmic binding protein-like II"/>
    <property type="match status" value="1"/>
</dbReference>
<proteinExistence type="predicted"/>
<dbReference type="PANTHER" id="PTHR30006">
    <property type="entry name" value="THIAMINE-BINDING PERIPLASMIC PROTEIN-RELATED"/>
    <property type="match status" value="1"/>
</dbReference>
<dbReference type="AlphaFoldDB" id="A0A1D7TYQ5"/>
<evidence type="ECO:0000313" key="4">
    <source>
        <dbReference type="EMBL" id="AOO80240.1"/>
    </source>
</evidence>
<dbReference type="Pfam" id="PF13416">
    <property type="entry name" value="SBP_bac_8"/>
    <property type="match status" value="1"/>
</dbReference>
<dbReference type="PANTHER" id="PTHR30006:SF2">
    <property type="entry name" value="ABC TRANSPORTER SUBSTRATE-BINDING PROTEIN"/>
    <property type="match status" value="1"/>
</dbReference>
<name>A0A1D7TYQ5_9HYPH</name>
<dbReference type="InterPro" id="IPR006059">
    <property type="entry name" value="SBP"/>
</dbReference>
<keyword evidence="2" id="KW-0574">Periplasm</keyword>
<evidence type="ECO:0000256" key="2">
    <source>
        <dbReference type="ARBA" id="ARBA00022764"/>
    </source>
</evidence>
<dbReference type="RefSeq" id="WP_069689460.1">
    <property type="nucleotide sequence ID" value="NZ_CP017147.1"/>
</dbReference>
<dbReference type="GO" id="GO:0030975">
    <property type="term" value="F:thiamine binding"/>
    <property type="evidence" value="ECO:0007669"/>
    <property type="project" value="TreeGrafter"/>
</dbReference>
<feature type="signal peptide" evidence="3">
    <location>
        <begin position="1"/>
        <end position="23"/>
    </location>
</feature>
<dbReference type="GO" id="GO:0015888">
    <property type="term" value="P:thiamine transport"/>
    <property type="evidence" value="ECO:0007669"/>
    <property type="project" value="TreeGrafter"/>
</dbReference>
<dbReference type="EMBL" id="CP017147">
    <property type="protein sequence ID" value="AOO80240.1"/>
    <property type="molecule type" value="Genomic_DNA"/>
</dbReference>
<accession>A0A1D7TYQ5</accession>
<dbReference type="KEGG" id="bvv:BHK69_06950"/>
<dbReference type="Gene3D" id="3.40.190.10">
    <property type="entry name" value="Periplasmic binding protein-like II"/>
    <property type="match status" value="2"/>
</dbReference>
<evidence type="ECO:0000256" key="3">
    <source>
        <dbReference type="SAM" id="SignalP"/>
    </source>
</evidence>
<keyword evidence="1 3" id="KW-0732">Signal</keyword>
<evidence type="ECO:0000256" key="1">
    <source>
        <dbReference type="ARBA" id="ARBA00022729"/>
    </source>
</evidence>
<gene>
    <name evidence="4" type="ORF">BHK69_06950</name>
</gene>
<dbReference type="STRING" id="1526658.BHK69_06950"/>
<dbReference type="OrthoDB" id="6529964at2"/>
<organism evidence="4 5">
    <name type="scientific">Bosea vaviloviae</name>
    <dbReference type="NCBI Taxonomy" id="1526658"/>
    <lineage>
        <taxon>Bacteria</taxon>
        <taxon>Pseudomonadati</taxon>
        <taxon>Pseudomonadota</taxon>
        <taxon>Alphaproteobacteria</taxon>
        <taxon>Hyphomicrobiales</taxon>
        <taxon>Boseaceae</taxon>
        <taxon>Bosea</taxon>
    </lineage>
</organism>
<reference evidence="4 5" key="1">
    <citation type="journal article" date="2015" name="Antonie Van Leeuwenhoek">
        <title>Bosea vaviloviae sp. nov., a new species of slow-growing rhizobia isolated from nodules of the relict species Vavilovia formosa (Stev.) Fed.</title>
        <authorList>
            <person name="Safronova V.I."/>
            <person name="Kuznetsova I.G."/>
            <person name="Sazanova A.L."/>
            <person name="Kimeklis A.K."/>
            <person name="Belimov A.A."/>
            <person name="Andronov E.E."/>
            <person name="Pinaev A.G."/>
            <person name="Chizhevskaya E.P."/>
            <person name="Pukhaev A.R."/>
            <person name="Popov K.P."/>
            <person name="Willems A."/>
            <person name="Tikhonovich I.A."/>
        </authorList>
    </citation>
    <scope>NUCLEOTIDE SEQUENCE [LARGE SCALE GENOMIC DNA]</scope>
    <source>
        <strain evidence="4 5">Vaf18</strain>
    </source>
</reference>
<dbReference type="GO" id="GO:0030976">
    <property type="term" value="F:thiamine pyrophosphate binding"/>
    <property type="evidence" value="ECO:0007669"/>
    <property type="project" value="TreeGrafter"/>
</dbReference>
<sequence>MPTRRLVIQAGLASIAAPAIVRAQGLSGSITLMSYSGIFQDNYTKTVIEPFQQAFPGIKVNFAPGGTSAQMVGSVRAQKADPQIDVAIMDVTTSSIGNSEGLFEKLTPAEFPVLNELLPEARAAGGEYGPAVTFDHLVLVYDTQNLKPPLTTLADLWRPDLKGQLAISAPPNIQGLALTAMVEKMTGGDYRKSIDGAIKKLRELAPSVNTFEPNPDGYSLILNGVVKVATGWNARSQLYADQTGGKIAALLPPEGSVFQINTINLTAGSKNRAAAAAFINYALSQAAQKAFTERMFYAPTNAQAAIDPKAIARTAAAPESRARMIGLDWNDVLKVRDQWNNRWRREVIAAAR</sequence>
<dbReference type="GO" id="GO:0030288">
    <property type="term" value="C:outer membrane-bounded periplasmic space"/>
    <property type="evidence" value="ECO:0007669"/>
    <property type="project" value="TreeGrafter"/>
</dbReference>
<keyword evidence="5" id="KW-1185">Reference proteome</keyword>